<organism evidence="10 11">
    <name type="scientific">Altererythrobacter litoralis</name>
    <dbReference type="NCBI Taxonomy" id="3113904"/>
    <lineage>
        <taxon>Bacteria</taxon>
        <taxon>Pseudomonadati</taxon>
        <taxon>Pseudomonadota</taxon>
        <taxon>Alphaproteobacteria</taxon>
        <taxon>Sphingomonadales</taxon>
        <taxon>Erythrobacteraceae</taxon>
        <taxon>Altererythrobacter</taxon>
    </lineage>
</organism>
<evidence type="ECO:0000313" key="11">
    <source>
        <dbReference type="Proteomes" id="UP001343492"/>
    </source>
</evidence>
<evidence type="ECO:0000256" key="7">
    <source>
        <dbReference type="ARBA" id="ARBA00023237"/>
    </source>
</evidence>
<keyword evidence="3" id="KW-0813">Transport</keyword>
<dbReference type="SUPFAM" id="SSF56954">
    <property type="entry name" value="Outer membrane efflux proteins (OEP)"/>
    <property type="match status" value="1"/>
</dbReference>
<evidence type="ECO:0000256" key="1">
    <source>
        <dbReference type="ARBA" id="ARBA00004442"/>
    </source>
</evidence>
<keyword evidence="6" id="KW-0472">Membrane</keyword>
<dbReference type="InterPro" id="IPR003423">
    <property type="entry name" value="OMP_efflux"/>
</dbReference>
<comment type="similarity">
    <text evidence="2">Belongs to the outer membrane factor (OMF) (TC 1.B.17) family.</text>
</comment>
<name>A0ABU7GAE9_9SPHN</name>
<dbReference type="Proteomes" id="UP001343492">
    <property type="component" value="Unassembled WGS sequence"/>
</dbReference>
<dbReference type="EMBL" id="JAZDQV010000001">
    <property type="protein sequence ID" value="MEE1876065.1"/>
    <property type="molecule type" value="Genomic_DNA"/>
</dbReference>
<feature type="region of interest" description="Disordered" evidence="8">
    <location>
        <begin position="443"/>
        <end position="467"/>
    </location>
</feature>
<feature type="signal peptide" evidence="9">
    <location>
        <begin position="1"/>
        <end position="24"/>
    </location>
</feature>
<sequence>MKKATLTSFAAAALLAAASSGAIAQSGDSTVSMQDAIETAIMSNPEIMQAQYNTEAIQFEREQAQSLYYPRIDVETSAGIRRLENNTRRNLGIANNELYPLEAQGTIDWTMFDFGRRRGELLRQAARVDGASLRVVERSEFIALQVARQYLDVMLQQRIAAASEDNRAFHEALVSDLEQGVAQESISIADLQQAQERLQSSIVREEEAKQALEVAQNSLRRLAGISIDQPALPPDLLSSMPTSRDMAIGMARTDNPLVREAQADVDAAHGLVMAAKGEFFPTVGVDVRGRIGEDIDGFAGETNDVQARVYLRWNIFDGGRKRGNYQEMVHRASQARYRLHEMTRRAEEDAANAWTTLEAEQNIGKALARQSEVADDLLLSYRSQFDVGRRSLLDVLDAQNTRYNTQVRFETSRFSEIFAQYQVLASTNRFLTAINIAPGAGAGKNERERFDYGPSKDAENDYRRYAN</sequence>
<evidence type="ECO:0000256" key="6">
    <source>
        <dbReference type="ARBA" id="ARBA00023136"/>
    </source>
</evidence>
<keyword evidence="7" id="KW-0998">Cell outer membrane</keyword>
<dbReference type="Pfam" id="PF02321">
    <property type="entry name" value="OEP"/>
    <property type="match status" value="2"/>
</dbReference>
<keyword evidence="5" id="KW-0812">Transmembrane</keyword>
<feature type="compositionally biased region" description="Basic and acidic residues" evidence="8">
    <location>
        <begin position="444"/>
        <end position="467"/>
    </location>
</feature>
<keyword evidence="9" id="KW-0732">Signal</keyword>
<comment type="caution">
    <text evidence="10">The sequence shown here is derived from an EMBL/GenBank/DDBJ whole genome shotgun (WGS) entry which is preliminary data.</text>
</comment>
<keyword evidence="4" id="KW-1134">Transmembrane beta strand</keyword>
<evidence type="ECO:0000256" key="4">
    <source>
        <dbReference type="ARBA" id="ARBA00022452"/>
    </source>
</evidence>
<feature type="chain" id="PRO_5047495831" evidence="9">
    <location>
        <begin position="25"/>
        <end position="467"/>
    </location>
</feature>
<gene>
    <name evidence="10" type="ORF">VRS74_00015</name>
</gene>
<evidence type="ECO:0000256" key="3">
    <source>
        <dbReference type="ARBA" id="ARBA00022448"/>
    </source>
</evidence>
<protein>
    <submittedName>
        <fullName evidence="10">TolC family protein</fullName>
    </submittedName>
</protein>
<comment type="subcellular location">
    <subcellularLocation>
        <location evidence="1">Cell outer membrane</location>
    </subcellularLocation>
</comment>
<reference evidence="10 11" key="1">
    <citation type="submission" date="2024-01" db="EMBL/GenBank/DDBJ databases">
        <title>The genome sequence of Erythrobacteraceae sp. strain 1XM1-14.</title>
        <authorList>
            <person name="Liu Y."/>
        </authorList>
    </citation>
    <scope>NUCLEOTIDE SEQUENCE [LARGE SCALE GENOMIC DNA]</scope>
    <source>
        <strain evidence="10 11">1XM1-14</strain>
    </source>
</reference>
<evidence type="ECO:0000256" key="9">
    <source>
        <dbReference type="SAM" id="SignalP"/>
    </source>
</evidence>
<dbReference type="Gene3D" id="1.20.1600.10">
    <property type="entry name" value="Outer membrane efflux proteins (OEP)"/>
    <property type="match status" value="1"/>
</dbReference>
<keyword evidence="11" id="KW-1185">Reference proteome</keyword>
<accession>A0ABU7GAE9</accession>
<evidence type="ECO:0000256" key="5">
    <source>
        <dbReference type="ARBA" id="ARBA00022692"/>
    </source>
</evidence>
<dbReference type="PANTHER" id="PTHR30026:SF22">
    <property type="entry name" value="OUTER MEMBRANE EFFLUX PROTEIN"/>
    <property type="match status" value="1"/>
</dbReference>
<dbReference type="RefSeq" id="WP_354143184.1">
    <property type="nucleotide sequence ID" value="NZ_JAZDQV010000001.1"/>
</dbReference>
<evidence type="ECO:0000256" key="8">
    <source>
        <dbReference type="SAM" id="MobiDB-lite"/>
    </source>
</evidence>
<proteinExistence type="inferred from homology"/>
<evidence type="ECO:0000256" key="2">
    <source>
        <dbReference type="ARBA" id="ARBA00007613"/>
    </source>
</evidence>
<evidence type="ECO:0000313" key="10">
    <source>
        <dbReference type="EMBL" id="MEE1876065.1"/>
    </source>
</evidence>
<dbReference type="InterPro" id="IPR051906">
    <property type="entry name" value="TolC-like"/>
</dbReference>
<dbReference type="PANTHER" id="PTHR30026">
    <property type="entry name" value="OUTER MEMBRANE PROTEIN TOLC"/>
    <property type="match status" value="1"/>
</dbReference>